<gene>
    <name evidence="1" type="ORF">RME010</name>
</gene>
<proteinExistence type="predicted"/>
<dbReference type="AlphaFoldDB" id="A0A096XLA1"/>
<dbReference type="EMBL" id="KJ123688">
    <property type="protein sequence ID" value="AIA77235.1"/>
    <property type="molecule type" value="Genomic_DNA"/>
</dbReference>
<name>A0A096XLA1_VIBCL</name>
<reference evidence="1" key="1">
    <citation type="journal article" date="2014" name="Environ. Microbiol.">
        <title>A genomic island integrated into recA of Vibrio cholerae contains a divergent recA and provides multi-pathway protection from DNA damage.</title>
        <authorList>
            <person name="Rapa R.A."/>
            <person name="Islam A."/>
            <person name="Monahan L.G."/>
            <person name="Mutreja A."/>
            <person name="Thomson N."/>
            <person name="Charles I.G."/>
            <person name="Stokes H.W."/>
            <person name="Labbate M."/>
        </authorList>
    </citation>
    <scope>NUCLEOTIDE SEQUENCE</scope>
    <source>
        <strain evidence="1">S24</strain>
    </source>
</reference>
<protein>
    <submittedName>
        <fullName evidence="1">Uncharacterized protein</fullName>
    </submittedName>
</protein>
<evidence type="ECO:0000313" key="1">
    <source>
        <dbReference type="EMBL" id="AIA77235.1"/>
    </source>
</evidence>
<sequence>MFMSDTNLPIELKPLSELIDVKPIEISPDLDEKLTENNQVLVSKSIMKIDHQTKTPTPFFSVDSLVSCIGTDRKPFRELMADAADGEVIKINNKYLIRSDLTKQFLQERSEQPRSCGERARIEATRSIVNEVGKLDYEQVIALLNNKVQGDE</sequence>
<organism evidence="1">
    <name type="scientific">Vibrio cholerae</name>
    <dbReference type="NCBI Taxonomy" id="666"/>
    <lineage>
        <taxon>Bacteria</taxon>
        <taxon>Pseudomonadati</taxon>
        <taxon>Pseudomonadota</taxon>
        <taxon>Gammaproteobacteria</taxon>
        <taxon>Vibrionales</taxon>
        <taxon>Vibrionaceae</taxon>
        <taxon>Vibrio</taxon>
    </lineage>
</organism>
<accession>A0A096XLA1</accession>